<dbReference type="Proteomes" id="UP000553957">
    <property type="component" value="Unassembled WGS sequence"/>
</dbReference>
<evidence type="ECO:0000313" key="5">
    <source>
        <dbReference type="Proteomes" id="UP000553957"/>
    </source>
</evidence>
<reference evidence="2 5" key="2">
    <citation type="submission" date="2020-08" db="EMBL/GenBank/DDBJ databases">
        <title>Sequencing the genomes of 1000 actinobacteria strains.</title>
        <authorList>
            <person name="Klenk H.-P."/>
        </authorList>
    </citation>
    <scope>NUCLEOTIDE SEQUENCE [LARGE SCALE GENOMIC DNA]</scope>
    <source>
        <strain evidence="2 5">DSM 15626</strain>
    </source>
</reference>
<accession>A0A7Y4P1R3</accession>
<dbReference type="Gene3D" id="3.30.70.2650">
    <property type="match status" value="1"/>
</dbReference>
<proteinExistence type="predicted"/>
<dbReference type="Gene3D" id="1.10.10.10">
    <property type="entry name" value="Winged helix-like DNA-binding domain superfamily/Winged helix DNA-binding domain"/>
    <property type="match status" value="1"/>
</dbReference>
<dbReference type="Proteomes" id="UP000534306">
    <property type="component" value="Unassembled WGS sequence"/>
</dbReference>
<gene>
    <name evidence="2" type="ORF">HNR71_002451</name>
    <name evidence="3" type="ORF">HPO96_30255</name>
</gene>
<evidence type="ECO:0000313" key="4">
    <source>
        <dbReference type="Proteomes" id="UP000534306"/>
    </source>
</evidence>
<evidence type="ECO:0000259" key="1">
    <source>
        <dbReference type="Pfam" id="PF20803"/>
    </source>
</evidence>
<protein>
    <submittedName>
        <fullName evidence="3">PaaX family transcriptional regulator</fullName>
    </submittedName>
    <submittedName>
        <fullName evidence="2">Phenylacetic acid degradation operon negative regulatory protein</fullName>
    </submittedName>
</protein>
<evidence type="ECO:0000313" key="2">
    <source>
        <dbReference type="EMBL" id="MBB6566814.1"/>
    </source>
</evidence>
<feature type="domain" description="Transcriptional repressor PaaX-like central Cas2-like" evidence="1">
    <location>
        <begin position="90"/>
        <end position="137"/>
    </location>
</feature>
<dbReference type="GO" id="GO:0006351">
    <property type="term" value="P:DNA-templated transcription"/>
    <property type="evidence" value="ECO:0007669"/>
    <property type="project" value="TreeGrafter"/>
</dbReference>
<reference evidence="3 4" key="1">
    <citation type="submission" date="2020-05" db="EMBL/GenBank/DDBJ databases">
        <title>Genome sequence of Kribbella sandramycini ATCC 39419.</title>
        <authorList>
            <person name="Maclea K.S."/>
            <person name="Fair J.L."/>
        </authorList>
    </citation>
    <scope>NUCLEOTIDE SEQUENCE [LARGE SCALE GENOMIC DNA]</scope>
    <source>
        <strain evidence="3 4">ATCC 39419</strain>
    </source>
</reference>
<comment type="caution">
    <text evidence="3">The sequence shown here is derived from an EMBL/GenBank/DDBJ whole genome shotgun (WGS) entry which is preliminary data.</text>
</comment>
<evidence type="ECO:0000313" key="3">
    <source>
        <dbReference type="EMBL" id="NOL44537.1"/>
    </source>
</evidence>
<dbReference type="InterPro" id="IPR048846">
    <property type="entry name" value="PaaX-like_central"/>
</dbReference>
<dbReference type="EMBL" id="JABJRC010000009">
    <property type="protein sequence ID" value="NOL44537.1"/>
    <property type="molecule type" value="Genomic_DNA"/>
</dbReference>
<dbReference type="RefSeq" id="WP_171677798.1">
    <property type="nucleotide sequence ID" value="NZ_BAAAGT010000004.1"/>
</dbReference>
<keyword evidence="4" id="KW-1185">Reference proteome</keyword>
<dbReference type="InterPro" id="IPR036388">
    <property type="entry name" value="WH-like_DNA-bd_sf"/>
</dbReference>
<dbReference type="Pfam" id="PF20803">
    <property type="entry name" value="PaaX_M"/>
    <property type="match status" value="1"/>
</dbReference>
<dbReference type="PANTHER" id="PTHR30319">
    <property type="entry name" value="PHENYLACETIC ACID REGULATOR-RELATED TRANSCRIPTIONAL REPRESSOR"/>
    <property type="match status" value="1"/>
</dbReference>
<dbReference type="PANTHER" id="PTHR30319:SF1">
    <property type="entry name" value="TRANSCRIPTIONAL REPRESSOR PAAX"/>
    <property type="match status" value="1"/>
</dbReference>
<sequence length="274" mass="30080">MVSPRTVIEAFLPSRGDIALELVYDTANAAGIADQPIRLALRRMVAAGEVVQSGRGRQATAALTAVGRERLDQDRLAVRLAFTQDQGLDPWDGRWRLLAVSAPESERAIRDGLRRTLVEAGAALVSTGLYVSPHDLAIVLDSSEYLVHAEATDLDVRGVTDPQAIAELLWPAAPTIAAYDAIDDAIRQTGPPLVRQLHLAEALEHALRPDPLLPPELRASPWPPAVVRRRWYDAWMALTEQLPEELLYRGWLSWPTSCPGAWQWPQAVPARPPG</sequence>
<dbReference type="AlphaFoldDB" id="A0A7Y4P1R3"/>
<organism evidence="3 4">
    <name type="scientific">Kribbella sandramycini</name>
    <dbReference type="NCBI Taxonomy" id="60450"/>
    <lineage>
        <taxon>Bacteria</taxon>
        <taxon>Bacillati</taxon>
        <taxon>Actinomycetota</taxon>
        <taxon>Actinomycetes</taxon>
        <taxon>Propionibacteriales</taxon>
        <taxon>Kribbellaceae</taxon>
        <taxon>Kribbella</taxon>
    </lineage>
</organism>
<dbReference type="EMBL" id="JACHKF010000001">
    <property type="protein sequence ID" value="MBB6566814.1"/>
    <property type="molecule type" value="Genomic_DNA"/>
</dbReference>
<name>A0A7Y4P1R3_9ACTN</name>